<evidence type="ECO:0000256" key="1">
    <source>
        <dbReference type="SAM" id="Phobius"/>
    </source>
</evidence>
<keyword evidence="1" id="KW-0812">Transmembrane</keyword>
<dbReference type="AlphaFoldDB" id="A0A1M4YMG0"/>
<keyword evidence="1" id="KW-1133">Transmembrane helix</keyword>
<feature type="transmembrane region" description="Helical" evidence="1">
    <location>
        <begin position="109"/>
        <end position="130"/>
    </location>
</feature>
<name>A0A1M4YMG0_9FIRM</name>
<feature type="transmembrane region" description="Helical" evidence="1">
    <location>
        <begin position="52"/>
        <end position="71"/>
    </location>
</feature>
<evidence type="ECO:0000313" key="2">
    <source>
        <dbReference type="EMBL" id="SHF06994.1"/>
    </source>
</evidence>
<evidence type="ECO:0000313" key="3">
    <source>
        <dbReference type="Proteomes" id="UP000184251"/>
    </source>
</evidence>
<keyword evidence="3" id="KW-1185">Reference proteome</keyword>
<feature type="transmembrane region" description="Helical" evidence="1">
    <location>
        <begin position="24"/>
        <end position="40"/>
    </location>
</feature>
<accession>A0A1M4YMG0</accession>
<dbReference type="Proteomes" id="UP000184251">
    <property type="component" value="Unassembled WGS sequence"/>
</dbReference>
<organism evidence="2 3">
    <name type="scientific">Alkalibacter saccharofermentans DSM 14828</name>
    <dbReference type="NCBI Taxonomy" id="1120975"/>
    <lineage>
        <taxon>Bacteria</taxon>
        <taxon>Bacillati</taxon>
        <taxon>Bacillota</taxon>
        <taxon>Clostridia</taxon>
        <taxon>Eubacteriales</taxon>
        <taxon>Eubacteriaceae</taxon>
        <taxon>Alkalibacter</taxon>
    </lineage>
</organism>
<proteinExistence type="predicted"/>
<keyword evidence="1" id="KW-0472">Membrane</keyword>
<reference evidence="2 3" key="1">
    <citation type="submission" date="2016-11" db="EMBL/GenBank/DDBJ databases">
        <authorList>
            <person name="Jaros S."/>
            <person name="Januszkiewicz K."/>
            <person name="Wedrychowicz H."/>
        </authorList>
    </citation>
    <scope>NUCLEOTIDE SEQUENCE [LARGE SCALE GENOMIC DNA]</scope>
    <source>
        <strain evidence="2 3">DSM 14828</strain>
    </source>
</reference>
<sequence>MLVIVYIVESLQLLIFATYNTPHLIFKIVILLLIALLIGFDDKEKIDWKNRTIFFVVPSLVYLVVVLYYHVTTHLVRYNELLGSAPDYPAISEQIFRITGEFRFVRTVFFSEILIEACSVLLGYMVVTNIKAYKISKRS</sequence>
<gene>
    <name evidence="2" type="ORF">SAMN02746064_01815</name>
</gene>
<protein>
    <submittedName>
        <fullName evidence="2">Uncharacterized protein</fullName>
    </submittedName>
</protein>
<dbReference type="EMBL" id="FQTU01000013">
    <property type="protein sequence ID" value="SHF06994.1"/>
    <property type="molecule type" value="Genomic_DNA"/>
</dbReference>